<reference evidence="1" key="1">
    <citation type="submission" date="2023-04" db="EMBL/GenBank/DDBJ databases">
        <title>Genome dynamics across the evolutionary transition to endosymbiosis.</title>
        <authorList>
            <person name="Siozios S."/>
            <person name="Nadal-Jimenez P."/>
            <person name="Azagi T."/>
            <person name="Sprong H."/>
            <person name="Frost C.L."/>
            <person name="Parratt S.R."/>
            <person name="Taylor G."/>
            <person name="Brettell L."/>
            <person name="Lew K.C."/>
            <person name="Croft L."/>
            <person name="King K.C."/>
            <person name="Brockhurst M.A."/>
            <person name="Hypsa V."/>
            <person name="Novakova E."/>
            <person name="Darby A.C."/>
            <person name="Hurst G.D.D."/>
        </authorList>
    </citation>
    <scope>NUCLEOTIDE SEQUENCE</scope>
    <source>
        <strain evidence="1">AIh</strain>
    </source>
</reference>
<organism evidence="1 2">
    <name type="scientific">Arsenophonus nasoniae</name>
    <name type="common">son-killer infecting Nasonia vitripennis</name>
    <dbReference type="NCBI Taxonomy" id="638"/>
    <lineage>
        <taxon>Bacteria</taxon>
        <taxon>Pseudomonadati</taxon>
        <taxon>Pseudomonadota</taxon>
        <taxon>Gammaproteobacteria</taxon>
        <taxon>Enterobacterales</taxon>
        <taxon>Morganellaceae</taxon>
        <taxon>Arsenophonus</taxon>
    </lineage>
</organism>
<accession>A0AA95GAP6</accession>
<evidence type="ECO:0000313" key="2">
    <source>
        <dbReference type="Proteomes" id="UP001177597"/>
    </source>
</evidence>
<dbReference type="EMBL" id="CP123498">
    <property type="protein sequence ID" value="WGL94657.1"/>
    <property type="molecule type" value="Genomic_DNA"/>
</dbReference>
<protein>
    <submittedName>
        <fullName evidence="1">Uncharacterized protein</fullName>
    </submittedName>
</protein>
<evidence type="ECO:0000313" key="1">
    <source>
        <dbReference type="EMBL" id="WGL94657.1"/>
    </source>
</evidence>
<sequence length="69" mass="7910">MSAHIFNCRCCPRQRKRNARNTVTKKSTYKACRSEEASHADLAWATMHALYNEPITGDSATHRNIIEVF</sequence>
<proteinExistence type="predicted"/>
<gene>
    <name evidence="1" type="ORF">QE207_13195</name>
</gene>
<name>A0AA95GAP6_9GAMM</name>
<dbReference type="AlphaFoldDB" id="A0AA95GAP6"/>
<dbReference type="Proteomes" id="UP001177597">
    <property type="component" value="Chromosome"/>
</dbReference>